<reference evidence="1 2" key="1">
    <citation type="submission" date="2023-07" db="EMBL/GenBank/DDBJ databases">
        <title>Sorghum-associated microbial communities from plants grown in Nebraska, USA.</title>
        <authorList>
            <person name="Schachtman D."/>
        </authorList>
    </citation>
    <scope>NUCLEOTIDE SEQUENCE [LARGE SCALE GENOMIC DNA]</scope>
    <source>
        <strain evidence="1 2">BE124</strain>
    </source>
</reference>
<proteinExistence type="predicted"/>
<evidence type="ECO:0000313" key="2">
    <source>
        <dbReference type="Proteomes" id="UP001261871"/>
    </source>
</evidence>
<organism evidence="1 2">
    <name type="scientific">Flavobacterium granuli</name>
    <dbReference type="NCBI Taxonomy" id="280093"/>
    <lineage>
        <taxon>Bacteria</taxon>
        <taxon>Pseudomonadati</taxon>
        <taxon>Bacteroidota</taxon>
        <taxon>Flavobacteriia</taxon>
        <taxon>Flavobacteriales</taxon>
        <taxon>Flavobacteriaceae</taxon>
        <taxon>Flavobacterium</taxon>
    </lineage>
</organism>
<dbReference type="EMBL" id="JAVDTX010000006">
    <property type="protein sequence ID" value="MDR6846188.1"/>
    <property type="molecule type" value="Genomic_DNA"/>
</dbReference>
<sequence>MKKKNDNNYVYNSIQEIMTYLALLKIDKEKRKLSMLLSKKIYGSLQKMRFILIEEVTDNVNLALYDFDETYSQK</sequence>
<dbReference type="Proteomes" id="UP001261871">
    <property type="component" value="Unassembled WGS sequence"/>
</dbReference>
<evidence type="ECO:0000313" key="1">
    <source>
        <dbReference type="EMBL" id="MDR6846188.1"/>
    </source>
</evidence>
<gene>
    <name evidence="1" type="ORF">J2W95_002899</name>
</gene>
<comment type="caution">
    <text evidence="1">The sequence shown here is derived from an EMBL/GenBank/DDBJ whole genome shotgun (WGS) entry which is preliminary data.</text>
</comment>
<name>A0ABU1S570_9FLAO</name>
<keyword evidence="2" id="KW-1185">Reference proteome</keyword>
<accession>A0ABU1S570</accession>
<protein>
    <submittedName>
        <fullName evidence="1">Uncharacterized protein</fullName>
    </submittedName>
</protein>